<dbReference type="CDD" id="cd04301">
    <property type="entry name" value="NAT_SF"/>
    <property type="match status" value="1"/>
</dbReference>
<keyword evidence="3" id="KW-1185">Reference proteome</keyword>
<feature type="domain" description="N-acetyltransferase" evidence="1">
    <location>
        <begin position="1"/>
        <end position="131"/>
    </location>
</feature>
<evidence type="ECO:0000313" key="2">
    <source>
        <dbReference type="EMBL" id="WFE90067.1"/>
    </source>
</evidence>
<name>A0ABY8F3K5_9HYPH</name>
<evidence type="ECO:0000313" key="3">
    <source>
        <dbReference type="Proteomes" id="UP001209803"/>
    </source>
</evidence>
<protein>
    <submittedName>
        <fullName evidence="2">GNAT family N-acetyltransferase</fullName>
    </submittedName>
</protein>
<dbReference type="EMBL" id="CP120863">
    <property type="protein sequence ID" value="WFE90067.1"/>
    <property type="molecule type" value="Genomic_DNA"/>
</dbReference>
<dbReference type="RefSeq" id="WP_265679961.1">
    <property type="nucleotide sequence ID" value="NZ_CP120863.1"/>
</dbReference>
<dbReference type="InterPro" id="IPR016181">
    <property type="entry name" value="Acyl_CoA_acyltransferase"/>
</dbReference>
<sequence>MAHRAFEHYVPVMNAIPVPMSADYSAMIREHEVWVLRDGHTIVASLVLIWRSDHLLLESVAVDPGSQGSGYGRKMLDWALKRAREAPVPEIRLYTNILMVENRDWYLRAGFVETHEEQRGDKHIVHMSYRL</sequence>
<dbReference type="SUPFAM" id="SSF55729">
    <property type="entry name" value="Acyl-CoA N-acyltransferases (Nat)"/>
    <property type="match status" value="1"/>
</dbReference>
<dbReference type="Pfam" id="PF13508">
    <property type="entry name" value="Acetyltransf_7"/>
    <property type="match status" value="1"/>
</dbReference>
<organism evidence="2 3">
    <name type="scientific">Roseibium porphyridii</name>
    <dbReference type="NCBI Taxonomy" id="2866279"/>
    <lineage>
        <taxon>Bacteria</taxon>
        <taxon>Pseudomonadati</taxon>
        <taxon>Pseudomonadota</taxon>
        <taxon>Alphaproteobacteria</taxon>
        <taxon>Hyphomicrobiales</taxon>
        <taxon>Stappiaceae</taxon>
        <taxon>Roseibium</taxon>
    </lineage>
</organism>
<accession>A0ABY8F3K5</accession>
<dbReference type="Gene3D" id="3.40.630.30">
    <property type="match status" value="1"/>
</dbReference>
<proteinExistence type="predicted"/>
<reference evidence="2 3" key="1">
    <citation type="submission" date="2023-03" db="EMBL/GenBank/DDBJ databases">
        <title>Roseibium porphyridii sp. nov. and Roseibium rhodosorbium sp. nov. isolated from marine algae, Porphyridium cruentum and Rhodosorus marinus, respectively.</title>
        <authorList>
            <person name="Lee M.W."/>
            <person name="Choi B.J."/>
            <person name="Lee J.K."/>
            <person name="Choi D.G."/>
            <person name="Baek J.H."/>
            <person name="Bayburt H."/>
            <person name="Kim J.M."/>
            <person name="Han D.M."/>
            <person name="Kim K.H."/>
            <person name="Jeon C.O."/>
        </authorList>
    </citation>
    <scope>NUCLEOTIDE SEQUENCE [LARGE SCALE GENOMIC DNA]</scope>
    <source>
        <strain evidence="2 3">KMA01</strain>
    </source>
</reference>
<evidence type="ECO:0000259" key="1">
    <source>
        <dbReference type="PROSITE" id="PS51186"/>
    </source>
</evidence>
<dbReference type="InterPro" id="IPR000182">
    <property type="entry name" value="GNAT_dom"/>
</dbReference>
<gene>
    <name evidence="2" type="ORF">K1718_01595</name>
</gene>
<dbReference type="PROSITE" id="PS51186">
    <property type="entry name" value="GNAT"/>
    <property type="match status" value="1"/>
</dbReference>
<dbReference type="Proteomes" id="UP001209803">
    <property type="component" value="Chromosome"/>
</dbReference>